<evidence type="ECO:0000313" key="19">
    <source>
        <dbReference type="Proteomes" id="UP000705867"/>
    </source>
</evidence>
<organism evidence="18 19">
    <name type="scientific">Candidatus Nitrobium versatile</name>
    <dbReference type="NCBI Taxonomy" id="2884831"/>
    <lineage>
        <taxon>Bacteria</taxon>
        <taxon>Pseudomonadati</taxon>
        <taxon>Nitrospirota</taxon>
        <taxon>Nitrospiria</taxon>
        <taxon>Nitrospirales</taxon>
        <taxon>Nitrospiraceae</taxon>
        <taxon>Candidatus Nitrobium</taxon>
    </lineage>
</organism>
<comment type="function">
    <text evidence="13">Cell wall formation.</text>
</comment>
<evidence type="ECO:0000256" key="5">
    <source>
        <dbReference type="ARBA" id="ARBA00022490"/>
    </source>
</evidence>
<dbReference type="AlphaFoldDB" id="A0A953J8H8"/>
<dbReference type="InterPro" id="IPR013815">
    <property type="entry name" value="ATP_grasp_subdomain_1"/>
</dbReference>
<dbReference type="Pfam" id="PF01820">
    <property type="entry name" value="Dala_Dala_lig_N"/>
    <property type="match status" value="1"/>
</dbReference>
<evidence type="ECO:0000256" key="16">
    <source>
        <dbReference type="PROSITE-ProRule" id="PRU00409"/>
    </source>
</evidence>
<comment type="similarity">
    <text evidence="3 13">Belongs to the D-alanine--D-alanine ligase family.</text>
</comment>
<evidence type="ECO:0000256" key="10">
    <source>
        <dbReference type="ARBA" id="ARBA00022984"/>
    </source>
</evidence>
<dbReference type="Gene3D" id="3.30.470.20">
    <property type="entry name" value="ATP-grasp fold, B domain"/>
    <property type="match status" value="1"/>
</dbReference>
<reference evidence="18" key="2">
    <citation type="submission" date="2021-08" db="EMBL/GenBank/DDBJ databases">
        <authorList>
            <person name="Dalcin Martins P."/>
        </authorList>
    </citation>
    <scope>NUCLEOTIDE SEQUENCE</scope>
    <source>
        <strain evidence="18">MAG_39</strain>
    </source>
</reference>
<dbReference type="EC" id="6.3.2.4" evidence="4 13"/>
<sequence length="309" mass="33184">MGGTSAEREVSLKSGMAVYRALEKRGYNAAPIDVNHTVSRVLEEEKIEIAFLVLHGGHGENGAVQGFLELMGIPYTGSGILASALAMDKEASKRMFLSNGVPVPPFIEIRKSGLNTPAHNSSSLTPSSLQTGLQTGFALPWVVKPSTEGSSIGVSIVKEETELNTALDQAFAFGDRAIIEQYIEGREVQVGILNNRVLGSVEVRPEAEFYSYEAKYTPGMTEYILPPEMDPDLLSATETIALAAHRALGCGGATRVDLIISKNFEPYVLEVNTIPGMTETSLLPKIAQLSGLDFTSLAEAILREAITEP</sequence>
<dbReference type="GO" id="GO:0009252">
    <property type="term" value="P:peptidoglycan biosynthetic process"/>
    <property type="evidence" value="ECO:0007669"/>
    <property type="project" value="UniProtKB-UniRule"/>
</dbReference>
<dbReference type="PROSITE" id="PS00843">
    <property type="entry name" value="DALA_DALA_LIGASE_1"/>
    <property type="match status" value="1"/>
</dbReference>
<keyword evidence="10 13" id="KW-0573">Peptidoglycan synthesis</keyword>
<dbReference type="PIRSF" id="PIRSF039102">
    <property type="entry name" value="Ddl/VanB"/>
    <property type="match status" value="1"/>
</dbReference>
<keyword evidence="11 13" id="KW-0961">Cell wall biogenesis/degradation</keyword>
<comment type="catalytic activity">
    <reaction evidence="12 13">
        <text>2 D-alanine + ATP = D-alanyl-D-alanine + ADP + phosphate + H(+)</text>
        <dbReference type="Rhea" id="RHEA:11224"/>
        <dbReference type="ChEBI" id="CHEBI:15378"/>
        <dbReference type="ChEBI" id="CHEBI:30616"/>
        <dbReference type="ChEBI" id="CHEBI:43474"/>
        <dbReference type="ChEBI" id="CHEBI:57416"/>
        <dbReference type="ChEBI" id="CHEBI:57822"/>
        <dbReference type="ChEBI" id="CHEBI:456216"/>
        <dbReference type="EC" id="6.3.2.4"/>
    </reaction>
</comment>
<accession>A0A953J8H8</accession>
<dbReference type="GO" id="GO:0005524">
    <property type="term" value="F:ATP binding"/>
    <property type="evidence" value="ECO:0007669"/>
    <property type="project" value="UniProtKB-UniRule"/>
</dbReference>
<dbReference type="InterPro" id="IPR011761">
    <property type="entry name" value="ATP-grasp"/>
</dbReference>
<dbReference type="SUPFAM" id="SSF56059">
    <property type="entry name" value="Glutathione synthetase ATP-binding domain-like"/>
    <property type="match status" value="1"/>
</dbReference>
<dbReference type="InterPro" id="IPR005905">
    <property type="entry name" value="D_ala_D_ala"/>
</dbReference>
<dbReference type="InterPro" id="IPR016185">
    <property type="entry name" value="PreATP-grasp_dom_sf"/>
</dbReference>
<comment type="caution">
    <text evidence="18">The sequence shown here is derived from an EMBL/GenBank/DDBJ whole genome shotgun (WGS) entry which is preliminary data.</text>
</comment>
<dbReference type="GO" id="GO:0071555">
    <property type="term" value="P:cell wall organization"/>
    <property type="evidence" value="ECO:0007669"/>
    <property type="project" value="UniProtKB-KW"/>
</dbReference>
<comment type="cofactor">
    <cofactor evidence="15">
        <name>Mg(2+)</name>
        <dbReference type="ChEBI" id="CHEBI:18420"/>
    </cofactor>
    <cofactor evidence="15">
        <name>Mn(2+)</name>
        <dbReference type="ChEBI" id="CHEBI:29035"/>
    </cofactor>
    <text evidence="15">Binds 2 magnesium or manganese ions per subunit.</text>
</comment>
<feature type="binding site" evidence="15">
    <location>
        <position position="257"/>
    </location>
    <ligand>
        <name>Mg(2+)</name>
        <dbReference type="ChEBI" id="CHEBI:18420"/>
        <label>1</label>
    </ligand>
</feature>
<protein>
    <recommendedName>
        <fullName evidence="4 13">D-alanine--D-alanine ligase</fullName>
        <ecNumber evidence="4 13">6.3.2.4</ecNumber>
    </recommendedName>
    <alternativeName>
        <fullName evidence="13">D-Ala-D-Ala ligase</fullName>
    </alternativeName>
    <alternativeName>
        <fullName evidence="13">D-alanylalanine synthetase</fullName>
    </alternativeName>
</protein>
<feature type="active site" evidence="14">
    <location>
        <position position="281"/>
    </location>
</feature>
<keyword evidence="9 13" id="KW-0133">Cell shape</keyword>
<feature type="active site" evidence="14">
    <location>
        <position position="150"/>
    </location>
</feature>
<comment type="subcellular location">
    <subcellularLocation>
        <location evidence="2 13">Cytoplasm</location>
    </subcellularLocation>
</comment>
<dbReference type="PROSITE" id="PS50975">
    <property type="entry name" value="ATP_GRASP"/>
    <property type="match status" value="1"/>
</dbReference>
<feature type="binding site" evidence="15">
    <location>
        <position position="272"/>
    </location>
    <ligand>
        <name>Mg(2+)</name>
        <dbReference type="ChEBI" id="CHEBI:18420"/>
        <label>2</label>
    </ligand>
</feature>
<evidence type="ECO:0000256" key="13">
    <source>
        <dbReference type="HAMAP-Rule" id="MF_00047"/>
    </source>
</evidence>
<evidence type="ECO:0000259" key="17">
    <source>
        <dbReference type="PROSITE" id="PS50975"/>
    </source>
</evidence>
<keyword evidence="5 13" id="KW-0963">Cytoplasm</keyword>
<dbReference type="EMBL" id="JAIOIV010000126">
    <property type="protein sequence ID" value="MBZ0157703.1"/>
    <property type="molecule type" value="Genomic_DNA"/>
</dbReference>
<keyword evidence="7 16" id="KW-0547">Nucleotide-binding</keyword>
<dbReference type="PROSITE" id="PS00844">
    <property type="entry name" value="DALA_DALA_LIGASE_2"/>
    <property type="match status" value="1"/>
</dbReference>
<dbReference type="NCBIfam" id="TIGR01205">
    <property type="entry name" value="D_ala_D_alaTIGR"/>
    <property type="match status" value="1"/>
</dbReference>
<evidence type="ECO:0000256" key="9">
    <source>
        <dbReference type="ARBA" id="ARBA00022960"/>
    </source>
</evidence>
<evidence type="ECO:0000313" key="18">
    <source>
        <dbReference type="EMBL" id="MBZ0157703.1"/>
    </source>
</evidence>
<evidence type="ECO:0000256" key="15">
    <source>
        <dbReference type="PIRSR" id="PIRSR039102-3"/>
    </source>
</evidence>
<evidence type="ECO:0000256" key="2">
    <source>
        <dbReference type="ARBA" id="ARBA00004496"/>
    </source>
</evidence>
<evidence type="ECO:0000256" key="1">
    <source>
        <dbReference type="ARBA" id="ARBA00001936"/>
    </source>
</evidence>
<keyword evidence="15" id="KW-0464">Manganese</keyword>
<comment type="pathway">
    <text evidence="13">Cell wall biogenesis; peptidoglycan biosynthesis.</text>
</comment>
<dbReference type="PANTHER" id="PTHR23132:SF23">
    <property type="entry name" value="D-ALANINE--D-ALANINE LIGASE B"/>
    <property type="match status" value="1"/>
</dbReference>
<keyword evidence="15" id="KW-0460">Magnesium</keyword>
<dbReference type="GO" id="GO:0008360">
    <property type="term" value="P:regulation of cell shape"/>
    <property type="evidence" value="ECO:0007669"/>
    <property type="project" value="UniProtKB-KW"/>
</dbReference>
<dbReference type="Proteomes" id="UP000705867">
    <property type="component" value="Unassembled WGS sequence"/>
</dbReference>
<evidence type="ECO:0000256" key="14">
    <source>
        <dbReference type="PIRSR" id="PIRSR039102-1"/>
    </source>
</evidence>
<evidence type="ECO:0000256" key="3">
    <source>
        <dbReference type="ARBA" id="ARBA00010871"/>
    </source>
</evidence>
<dbReference type="GO" id="GO:0046872">
    <property type="term" value="F:metal ion binding"/>
    <property type="evidence" value="ECO:0007669"/>
    <property type="project" value="UniProtKB-KW"/>
</dbReference>
<evidence type="ECO:0000256" key="8">
    <source>
        <dbReference type="ARBA" id="ARBA00022840"/>
    </source>
</evidence>
<dbReference type="Gene3D" id="3.40.50.20">
    <property type="match status" value="1"/>
</dbReference>
<keyword evidence="8 16" id="KW-0067">ATP-binding</keyword>
<evidence type="ECO:0000256" key="7">
    <source>
        <dbReference type="ARBA" id="ARBA00022741"/>
    </source>
</evidence>
<evidence type="ECO:0000256" key="6">
    <source>
        <dbReference type="ARBA" id="ARBA00022598"/>
    </source>
</evidence>
<dbReference type="PANTHER" id="PTHR23132">
    <property type="entry name" value="D-ALANINE--D-ALANINE LIGASE"/>
    <property type="match status" value="1"/>
</dbReference>
<evidence type="ECO:0000256" key="4">
    <source>
        <dbReference type="ARBA" id="ARBA00012216"/>
    </source>
</evidence>
<feature type="binding site" evidence="15">
    <location>
        <position position="270"/>
    </location>
    <ligand>
        <name>Mg(2+)</name>
        <dbReference type="ChEBI" id="CHEBI:18420"/>
        <label>2</label>
    </ligand>
</feature>
<evidence type="ECO:0000256" key="11">
    <source>
        <dbReference type="ARBA" id="ARBA00023316"/>
    </source>
</evidence>
<dbReference type="HAMAP" id="MF_00047">
    <property type="entry name" value="Dala_Dala_lig"/>
    <property type="match status" value="1"/>
</dbReference>
<dbReference type="NCBIfam" id="NF002378">
    <property type="entry name" value="PRK01372.1"/>
    <property type="match status" value="1"/>
</dbReference>
<keyword evidence="6 13" id="KW-0436">Ligase</keyword>
<evidence type="ECO:0000256" key="12">
    <source>
        <dbReference type="ARBA" id="ARBA00047614"/>
    </source>
</evidence>
<feature type="binding site" evidence="15">
    <location>
        <position position="270"/>
    </location>
    <ligand>
        <name>Mg(2+)</name>
        <dbReference type="ChEBI" id="CHEBI:18420"/>
        <label>1</label>
    </ligand>
</feature>
<name>A0A953J8H8_9BACT</name>
<reference evidence="18" key="1">
    <citation type="journal article" date="2021" name="bioRxiv">
        <title>Unraveling nitrogen, sulfur and carbon metabolic pathways and microbial community transcriptional responses to substrate deprivation and toxicity stresses in a bioreactor mimicking anoxic brackish coastal sediment conditions.</title>
        <authorList>
            <person name="Martins P.D."/>
            <person name="Echeveste M.J."/>
            <person name="Arshad A."/>
            <person name="Kurth J."/>
            <person name="Ouboter H."/>
            <person name="Jetten M.S.M."/>
            <person name="Welte C.U."/>
        </authorList>
    </citation>
    <scope>NUCLEOTIDE SEQUENCE</scope>
    <source>
        <strain evidence="18">MAG_39</strain>
    </source>
</reference>
<dbReference type="GO" id="GO:0005737">
    <property type="term" value="C:cytoplasm"/>
    <property type="evidence" value="ECO:0007669"/>
    <property type="project" value="UniProtKB-SubCell"/>
</dbReference>
<comment type="cofactor">
    <cofactor evidence="1">
        <name>Mn(2+)</name>
        <dbReference type="ChEBI" id="CHEBI:29035"/>
    </cofactor>
</comment>
<dbReference type="InterPro" id="IPR011127">
    <property type="entry name" value="Dala_Dala_lig_N"/>
</dbReference>
<feature type="domain" description="ATP-grasp" evidence="17">
    <location>
        <begin position="93"/>
        <end position="303"/>
    </location>
</feature>
<dbReference type="InterPro" id="IPR011095">
    <property type="entry name" value="Dala_Dala_lig_C"/>
</dbReference>
<dbReference type="Gene3D" id="3.30.1490.20">
    <property type="entry name" value="ATP-grasp fold, A domain"/>
    <property type="match status" value="1"/>
</dbReference>
<dbReference type="SUPFAM" id="SSF52440">
    <property type="entry name" value="PreATP-grasp domain"/>
    <property type="match status" value="1"/>
</dbReference>
<dbReference type="InterPro" id="IPR000291">
    <property type="entry name" value="D-Ala_lig_Van_CS"/>
</dbReference>
<proteinExistence type="inferred from homology"/>
<dbReference type="Pfam" id="PF07478">
    <property type="entry name" value="Dala_Dala_lig_C"/>
    <property type="match status" value="1"/>
</dbReference>
<keyword evidence="15" id="KW-0479">Metal-binding</keyword>
<gene>
    <name evidence="13" type="primary">ddl</name>
    <name evidence="18" type="ORF">K8I29_16025</name>
</gene>
<dbReference type="GO" id="GO:0008716">
    <property type="term" value="F:D-alanine-D-alanine ligase activity"/>
    <property type="evidence" value="ECO:0007669"/>
    <property type="project" value="UniProtKB-UniRule"/>
</dbReference>
<feature type="active site" evidence="14">
    <location>
        <position position="7"/>
    </location>
</feature>